<feature type="signal peptide" evidence="1">
    <location>
        <begin position="1"/>
        <end position="23"/>
    </location>
</feature>
<comment type="caution">
    <text evidence="2">The sequence shown here is derived from an EMBL/GenBank/DDBJ whole genome shotgun (WGS) entry which is preliminary data.</text>
</comment>
<dbReference type="OrthoDB" id="6106197at2"/>
<dbReference type="EMBL" id="VFRR01000001">
    <property type="protein sequence ID" value="TPE55646.1"/>
    <property type="molecule type" value="Genomic_DNA"/>
</dbReference>
<proteinExistence type="predicted"/>
<protein>
    <submittedName>
        <fullName evidence="2">Uncharacterized protein</fullName>
    </submittedName>
</protein>
<keyword evidence="1" id="KW-0732">Signal</keyword>
<evidence type="ECO:0000256" key="1">
    <source>
        <dbReference type="SAM" id="SignalP"/>
    </source>
</evidence>
<dbReference type="RefSeq" id="WP_140586784.1">
    <property type="nucleotide sequence ID" value="NZ_VFRR01000001.1"/>
</dbReference>
<organism evidence="2 3">
    <name type="scientific">Maribrevibacterium harenarium</name>
    <dbReference type="NCBI Taxonomy" id="2589817"/>
    <lineage>
        <taxon>Bacteria</taxon>
        <taxon>Pseudomonadati</taxon>
        <taxon>Pseudomonadota</taxon>
        <taxon>Gammaproteobacteria</taxon>
        <taxon>Oceanospirillales</taxon>
        <taxon>Oceanospirillaceae</taxon>
        <taxon>Maribrevibacterium</taxon>
    </lineage>
</organism>
<feature type="chain" id="PRO_5021276830" evidence="1">
    <location>
        <begin position="24"/>
        <end position="86"/>
    </location>
</feature>
<dbReference type="AlphaFoldDB" id="A0A501X561"/>
<gene>
    <name evidence="2" type="ORF">FJM67_00925</name>
</gene>
<name>A0A501X561_9GAMM</name>
<keyword evidence="3" id="KW-1185">Reference proteome</keyword>
<evidence type="ECO:0000313" key="2">
    <source>
        <dbReference type="EMBL" id="TPE55646.1"/>
    </source>
</evidence>
<evidence type="ECO:0000313" key="3">
    <source>
        <dbReference type="Proteomes" id="UP000315901"/>
    </source>
</evidence>
<reference evidence="2 3" key="1">
    <citation type="submission" date="2019-06" db="EMBL/GenBank/DDBJ databases">
        <title>A novel bacterium of genus Marinomonas, isolated from coastal sand.</title>
        <authorList>
            <person name="Huang H."/>
            <person name="Mo K."/>
            <person name="Hu Y."/>
        </authorList>
    </citation>
    <scope>NUCLEOTIDE SEQUENCE [LARGE SCALE GENOMIC DNA]</scope>
    <source>
        <strain evidence="2 3">HB171799</strain>
    </source>
</reference>
<dbReference type="Proteomes" id="UP000315901">
    <property type="component" value="Unassembled WGS sequence"/>
</dbReference>
<accession>A0A501X561</accession>
<sequence length="86" mass="9414">MKKLVKLSLVTAIFAAATGSAFASSYDDMREAKAKVDALSAQLGTMGVTVEPVSFDRPMTFSQKEDAYNNKYAELQATFNKIHFAK</sequence>